<evidence type="ECO:0000259" key="13">
    <source>
        <dbReference type="SMART" id="SM01355"/>
    </source>
</evidence>
<keyword evidence="7" id="KW-0333">Golgi apparatus</keyword>
<dbReference type="PANTHER" id="PTHR11134">
    <property type="entry name" value="ADAPTOR COMPLEX SUBUNIT BETA FAMILY MEMBER"/>
    <property type="match status" value="1"/>
</dbReference>
<dbReference type="InterPro" id="IPR029390">
    <property type="entry name" value="AP3B_C"/>
</dbReference>
<keyword evidence="8 11" id="KW-0472">Membrane</keyword>
<dbReference type="GO" id="GO:0006886">
    <property type="term" value="P:intracellular protein transport"/>
    <property type="evidence" value="ECO:0007669"/>
    <property type="project" value="InterPro"/>
</dbReference>
<keyword evidence="4 11" id="KW-0813">Transport</keyword>
<evidence type="ECO:0000256" key="11">
    <source>
        <dbReference type="PIRNR" id="PIRNR037096"/>
    </source>
</evidence>
<feature type="compositionally biased region" description="Basic and acidic residues" evidence="12">
    <location>
        <begin position="784"/>
        <end position="794"/>
    </location>
</feature>
<feature type="region of interest" description="Disordered" evidence="12">
    <location>
        <begin position="730"/>
        <end position="809"/>
    </location>
</feature>
<dbReference type="InterPro" id="IPR026740">
    <property type="entry name" value="AP3_beta"/>
</dbReference>
<dbReference type="STRING" id="3469.A0A4Y7LI19"/>
<keyword evidence="9" id="KW-0968">Cytoplasmic vesicle</keyword>
<evidence type="ECO:0000256" key="9">
    <source>
        <dbReference type="ARBA" id="ARBA00023329"/>
    </source>
</evidence>
<dbReference type="AlphaFoldDB" id="A0A4Y7LI19"/>
<reference evidence="14 15" key="1">
    <citation type="journal article" date="2018" name="Science">
        <title>The opium poppy genome and morphinan production.</title>
        <authorList>
            <person name="Guo L."/>
            <person name="Winzer T."/>
            <person name="Yang X."/>
            <person name="Li Y."/>
            <person name="Ning Z."/>
            <person name="He Z."/>
            <person name="Teodor R."/>
            <person name="Lu Y."/>
            <person name="Bowser T.A."/>
            <person name="Graham I.A."/>
            <person name="Ye K."/>
        </authorList>
    </citation>
    <scope>NUCLEOTIDE SEQUENCE [LARGE SCALE GENOMIC DNA]</scope>
    <source>
        <strain evidence="15">cv. HN1</strain>
        <tissue evidence="14">Leaves</tissue>
    </source>
</reference>
<name>A0A4Y7LI19_PAPSO</name>
<proteinExistence type="inferred from homology"/>
<evidence type="ECO:0000256" key="7">
    <source>
        <dbReference type="ARBA" id="ARBA00023034"/>
    </source>
</evidence>
<feature type="compositionally biased region" description="Polar residues" evidence="12">
    <location>
        <begin position="768"/>
        <end position="783"/>
    </location>
</feature>
<dbReference type="Pfam" id="PF14796">
    <property type="entry name" value="AP3B1_C"/>
    <property type="match status" value="1"/>
</dbReference>
<feature type="region of interest" description="Disordered" evidence="12">
    <location>
        <begin position="932"/>
        <end position="954"/>
    </location>
</feature>
<dbReference type="Pfam" id="PF24080">
    <property type="entry name" value="AP3B1_C_2"/>
    <property type="match status" value="1"/>
</dbReference>
<evidence type="ECO:0000256" key="5">
    <source>
        <dbReference type="ARBA" id="ARBA00022553"/>
    </source>
</evidence>
<dbReference type="InterPro" id="IPR026739">
    <property type="entry name" value="AP_beta"/>
</dbReference>
<evidence type="ECO:0000256" key="3">
    <source>
        <dbReference type="ARBA" id="ARBA00006613"/>
    </source>
</evidence>
<keyword evidence="5" id="KW-0597">Phosphoprotein</keyword>
<evidence type="ECO:0000256" key="4">
    <source>
        <dbReference type="ARBA" id="ARBA00022448"/>
    </source>
</evidence>
<organism evidence="14 15">
    <name type="scientific">Papaver somniferum</name>
    <name type="common">Opium poppy</name>
    <dbReference type="NCBI Taxonomy" id="3469"/>
    <lineage>
        <taxon>Eukaryota</taxon>
        <taxon>Viridiplantae</taxon>
        <taxon>Streptophyta</taxon>
        <taxon>Embryophyta</taxon>
        <taxon>Tracheophyta</taxon>
        <taxon>Spermatophyta</taxon>
        <taxon>Magnoliopsida</taxon>
        <taxon>Ranunculales</taxon>
        <taxon>Papaveraceae</taxon>
        <taxon>Papaveroideae</taxon>
        <taxon>Papaver</taxon>
    </lineage>
</organism>
<keyword evidence="6 11" id="KW-0653">Protein transport</keyword>
<comment type="similarity">
    <text evidence="3 11">Belongs to the adaptor complexes large subunit family.</text>
</comment>
<dbReference type="GO" id="GO:0016192">
    <property type="term" value="P:vesicle-mediated transport"/>
    <property type="evidence" value="ECO:0007669"/>
    <property type="project" value="InterPro"/>
</dbReference>
<dbReference type="EMBL" id="CM010725">
    <property type="protein sequence ID" value="RZC83911.1"/>
    <property type="molecule type" value="Genomic_DNA"/>
</dbReference>
<dbReference type="Gene3D" id="1.25.10.10">
    <property type="entry name" value="Leucine-rich Repeat Variant"/>
    <property type="match status" value="1"/>
</dbReference>
<feature type="domain" description="AP-3 complex subunit beta C-terminal" evidence="13">
    <location>
        <begin position="836"/>
        <end position="987"/>
    </location>
</feature>
<sequence length="1153" mass="126857">MFPQFGSTSETLSKASSVMFRIGTDAHLYDDPDDVNIIPLLDSRFDSEKFEALKRLLALIAQGVDVSNFFPQVVKNVASQSLEVKKLVYLYLLHYAEKRPNEALLSINCFQKDLSDTNPLVRAWALRAMAGIRLHAIAPLVLVAVSKCARDPSVYVRKCAANALPKLNDLHQEENTSSLVEVSSSKYIPSITVTISALENERYVLQIVGILLCDHSPGVVGAAAAAFNIVCPNNLSVIGKNFKKLCQTLPDVEEWGQIVLIGILLRYVVARHGLVKESILFCSHDNHICDSEKKDEAVPISNIDEAERGDGNKEFVLTSLLARCYIEGPDEYVSRSSYIGRDTSGVDNAGYTSNKDCDDVKLLLQCTSPLMWSHNSAVVLAAAGVHWIMSPKGDVRRIVKPLLFLLRSSDASKYVVLCNIQVFAKAMPSLFTSHFEDFFVCLSDSYQIKALKLGILSIIATDASIPFIFQEFQDYIRDTDRRFVVDTIAAIGLCAQRLPTVANTCLEGLLALTRQESLTFDASSMDGEANVLAQAIMSIKAIIKQDPVCHEKAIIQLARSLDSIKVPVARAMIVWMVGEYNSVGLIIPRMLATILQYLARCFTTEAAETKNQILNTALKVVLYGEGEDTAIYRRVLSYVLQLAKCDPDYDIRDRAHILENLLFCYITSESLEEGMMYTPKVTDIQHMLVKSIFGGNKKPVSPAPNNYRVFLPGSLSQIVLHAAPGYEPLPKPCSLPSDELGQLEMNGQSDKTRGPQTANDHSFDTNEQDTFSGSLNEESGSDYSSRDTVTRSDESEGTGSASQIDEDDPLIQLLDVSTAEKTNLAQFSDDLGGLMSKGALESWLDDQPRSSELSSSKLSSVQPSLARLSIRDIGARVKPRSYSLLHPSNGNGLKVDYSFSSETSSISPTLVCIEVSFQNCSTEPLEAINLADEDSTRNSESTTLETYESSSTSSEVPTLVAGDDIVSIQPGQTMKRIFQVHFHHHLLPLSLAICCSGKRLPVKLRPDIGYFVKPLQMNIEAFHLKESQLPGMFEYSRKCIFKDHIIALSSDKEHSTVTEDNLLLVCRSLASQVLSNASFFLVSVDMPVSAKLDDASGLSLRFSCEILSNSIPCLITVTVEGKCSEQLSVSVKVNCEETIFGLNLLNRVVAFLS</sequence>
<dbReference type="SUPFAM" id="SSF48371">
    <property type="entry name" value="ARM repeat"/>
    <property type="match status" value="1"/>
</dbReference>
<dbReference type="Gramene" id="RZC83911">
    <property type="protein sequence ID" value="RZC83911"/>
    <property type="gene ID" value="C5167_046697"/>
</dbReference>
<evidence type="ECO:0000256" key="10">
    <source>
        <dbReference type="ARBA" id="ARBA00023570"/>
    </source>
</evidence>
<evidence type="ECO:0000256" key="12">
    <source>
        <dbReference type="SAM" id="MobiDB-lite"/>
    </source>
</evidence>
<dbReference type="InterPro" id="IPR011989">
    <property type="entry name" value="ARM-like"/>
</dbReference>
<dbReference type="GO" id="GO:0030665">
    <property type="term" value="C:clathrin-coated vesicle membrane"/>
    <property type="evidence" value="ECO:0007669"/>
    <property type="project" value="UniProtKB-SubCell"/>
</dbReference>
<evidence type="ECO:0000256" key="1">
    <source>
        <dbReference type="ARBA" id="ARBA00004145"/>
    </source>
</evidence>
<comment type="function">
    <text evidence="10">Subunit of non-clathrin- and clathrin-associated adaptor protein complex 3 (AP-3) that plays a role in protein sorting in the late-Golgi/trans-Golgi network (TGN) and/or endosomes. The AP complexes mediate both the recruitment of clathrin to membranes and the recognition of sorting signals within the cytosolic tails of transmembrane cargo molecules. AP-3 appears to be involved in the sorting of a subset of transmembrane proteins targeted to lysosomes and lysosome-related organelles. In concert with the BLOC-1 complex, AP-3 is required to target cargos into vesicles assembled at cell bodies for delivery into neurites and nerve terminals.</text>
</comment>
<evidence type="ECO:0000256" key="2">
    <source>
        <dbReference type="ARBA" id="ARBA00004555"/>
    </source>
</evidence>
<dbReference type="Proteomes" id="UP000316621">
    <property type="component" value="Chromosome 11"/>
</dbReference>
<keyword evidence="15" id="KW-1185">Reference proteome</keyword>
<comment type="subcellular location">
    <subcellularLocation>
        <location evidence="1">Cytoplasmic vesicle</location>
        <location evidence="1">Clathrin-coated vesicle membrane</location>
        <topology evidence="1">Peripheral membrane protein</topology>
        <orientation evidence="1">Cytoplasmic side</orientation>
    </subcellularLocation>
    <subcellularLocation>
        <location evidence="2">Golgi apparatus</location>
    </subcellularLocation>
</comment>
<evidence type="ECO:0000313" key="15">
    <source>
        <dbReference type="Proteomes" id="UP000316621"/>
    </source>
</evidence>
<gene>
    <name evidence="14" type="ORF">C5167_046697</name>
</gene>
<dbReference type="GO" id="GO:0030123">
    <property type="term" value="C:AP-3 adaptor complex"/>
    <property type="evidence" value="ECO:0007669"/>
    <property type="project" value="UniProtKB-UniRule"/>
</dbReference>
<dbReference type="PIRSF" id="PIRSF037096">
    <property type="entry name" value="AP3_complex_beta"/>
    <property type="match status" value="1"/>
</dbReference>
<dbReference type="OMA" id="ARAIIVW"/>
<dbReference type="InterPro" id="IPR002553">
    <property type="entry name" value="Clathrin/coatomer_adapt-like_N"/>
</dbReference>
<dbReference type="Pfam" id="PF01602">
    <property type="entry name" value="Adaptin_N"/>
    <property type="match status" value="1"/>
</dbReference>
<feature type="compositionally biased region" description="Low complexity" evidence="12">
    <location>
        <begin position="939"/>
        <end position="954"/>
    </location>
</feature>
<protein>
    <recommendedName>
        <fullName evidence="11">AP-3 complex subunit beta</fullName>
    </recommendedName>
</protein>
<dbReference type="SMART" id="SM01355">
    <property type="entry name" value="AP3B1_C"/>
    <property type="match status" value="1"/>
</dbReference>
<dbReference type="InterPro" id="IPR016024">
    <property type="entry name" value="ARM-type_fold"/>
</dbReference>
<evidence type="ECO:0000313" key="14">
    <source>
        <dbReference type="EMBL" id="RZC83911.1"/>
    </source>
</evidence>
<accession>A0A4Y7LI19</accession>
<dbReference type="InterPro" id="IPR056314">
    <property type="entry name" value="AP3B1/2_C"/>
</dbReference>
<dbReference type="GO" id="GO:0005794">
    <property type="term" value="C:Golgi apparatus"/>
    <property type="evidence" value="ECO:0007669"/>
    <property type="project" value="UniProtKB-SubCell"/>
</dbReference>
<evidence type="ECO:0000256" key="6">
    <source>
        <dbReference type="ARBA" id="ARBA00022927"/>
    </source>
</evidence>
<feature type="compositionally biased region" description="Polar residues" evidence="12">
    <location>
        <begin position="745"/>
        <end position="760"/>
    </location>
</feature>
<evidence type="ECO:0000256" key="8">
    <source>
        <dbReference type="ARBA" id="ARBA00023136"/>
    </source>
</evidence>